<keyword evidence="1" id="KW-0732">Signal</keyword>
<gene>
    <name evidence="2" type="ORF">C7447_102362</name>
</gene>
<comment type="caution">
    <text evidence="2">The sequence shown here is derived from an EMBL/GenBank/DDBJ whole genome shotgun (WGS) entry which is preliminary data.</text>
</comment>
<keyword evidence="3" id="KW-1185">Reference proteome</keyword>
<dbReference type="EMBL" id="VNIA01000002">
    <property type="protein sequence ID" value="TYP99044.1"/>
    <property type="molecule type" value="Genomic_DNA"/>
</dbReference>
<proteinExistence type="predicted"/>
<dbReference type="RefSeq" id="WP_148869833.1">
    <property type="nucleotide sequence ID" value="NZ_VNIA01000002.1"/>
</dbReference>
<accession>A0A5S5DTQ3</accession>
<dbReference type="Proteomes" id="UP000323136">
    <property type="component" value="Unassembled WGS sequence"/>
</dbReference>
<evidence type="ECO:0000313" key="2">
    <source>
        <dbReference type="EMBL" id="TYP99044.1"/>
    </source>
</evidence>
<feature type="signal peptide" evidence="1">
    <location>
        <begin position="1"/>
        <end position="18"/>
    </location>
</feature>
<evidence type="ECO:0000256" key="1">
    <source>
        <dbReference type="SAM" id="SignalP"/>
    </source>
</evidence>
<name>A0A5S5DTQ3_9FLAO</name>
<dbReference type="AlphaFoldDB" id="A0A5S5DTQ3"/>
<organism evidence="2 3">
    <name type="scientific">Tenacibaculum adriaticum</name>
    <dbReference type="NCBI Taxonomy" id="413713"/>
    <lineage>
        <taxon>Bacteria</taxon>
        <taxon>Pseudomonadati</taxon>
        <taxon>Bacteroidota</taxon>
        <taxon>Flavobacteriia</taxon>
        <taxon>Flavobacteriales</taxon>
        <taxon>Flavobacteriaceae</taxon>
        <taxon>Tenacibaculum</taxon>
    </lineage>
</organism>
<protein>
    <submittedName>
        <fullName evidence="2">Uncharacterized protein</fullName>
    </submittedName>
</protein>
<feature type="chain" id="PRO_5024329705" evidence="1">
    <location>
        <begin position="19"/>
        <end position="263"/>
    </location>
</feature>
<sequence>MKKLITSIFFLCSLMLLAQDPIVTGEPANYTVIDENVEIFFDVTNATDNGGNSLVGKDLFIWAFTDVGDAKTNNAWTNIKLSARLNKISDTLYSLKFPIIDDTETYNTLAELFGAEAAPGSITSIGYLLRDQAPTFQTGDLSIPFSPFKFNAAEVRTFPSSVTTIDVVTFRFNQNFSSLSNPALTGAQNISVHIEPSNSSVSAVDLETTYNGRYFQTGIIPARTFETLENAGTLREVKYYFFDTDNPSIKSAEGTIVLKKAGN</sequence>
<dbReference type="OrthoDB" id="660490at2"/>
<reference evidence="2 3" key="1">
    <citation type="submission" date="2019-07" db="EMBL/GenBank/DDBJ databases">
        <title>Genomic Encyclopedia of Type Strains, Phase IV (KMG-IV): sequencing the most valuable type-strain genomes for metagenomic binning, comparative biology and taxonomic classification.</title>
        <authorList>
            <person name="Goeker M."/>
        </authorList>
    </citation>
    <scope>NUCLEOTIDE SEQUENCE [LARGE SCALE GENOMIC DNA]</scope>
    <source>
        <strain evidence="2 3">DSM 18961</strain>
    </source>
</reference>
<evidence type="ECO:0000313" key="3">
    <source>
        <dbReference type="Proteomes" id="UP000323136"/>
    </source>
</evidence>